<dbReference type="Proteomes" id="UP000003163">
    <property type="component" value="Unassembled WGS sequence"/>
</dbReference>
<reference evidence="2 3" key="1">
    <citation type="submission" date="2011-08" db="EMBL/GenBank/DDBJ databases">
        <authorList>
            <person name="Liu Z.J."/>
            <person name="Shi F.L."/>
            <person name="Lu J.Q."/>
            <person name="Li M."/>
            <person name="Wang Z.L."/>
        </authorList>
    </citation>
    <scope>NUCLEOTIDE SEQUENCE [LARGE SCALE GENOMIC DNA]</scope>
    <source>
        <strain evidence="2 3">USNM 41457</strain>
    </source>
</reference>
<name>J9DBY3_EDHAE</name>
<dbReference type="VEuPathDB" id="MicrosporidiaDB:EDEG_00897"/>
<proteinExistence type="predicted"/>
<comment type="caution">
    <text evidence="2">The sequence shown here is derived from an EMBL/GenBank/DDBJ whole genome shotgun (WGS) entry which is preliminary data.</text>
</comment>
<evidence type="ECO:0008006" key="4">
    <source>
        <dbReference type="Google" id="ProtNLM"/>
    </source>
</evidence>
<gene>
    <name evidence="2" type="ORF">EDEG_00897</name>
</gene>
<keyword evidence="1" id="KW-0812">Transmembrane</keyword>
<protein>
    <recommendedName>
        <fullName evidence="4">Transmembrane protein</fullName>
    </recommendedName>
</protein>
<evidence type="ECO:0000256" key="1">
    <source>
        <dbReference type="SAM" id="Phobius"/>
    </source>
</evidence>
<organism evidence="2 3">
    <name type="scientific">Edhazardia aedis (strain USNM 41457)</name>
    <name type="common">Microsporidian parasite</name>
    <dbReference type="NCBI Taxonomy" id="1003232"/>
    <lineage>
        <taxon>Eukaryota</taxon>
        <taxon>Fungi</taxon>
        <taxon>Fungi incertae sedis</taxon>
        <taxon>Microsporidia</taxon>
        <taxon>Edhazardia</taxon>
    </lineage>
</organism>
<sequence length="109" mass="13390">MLLYCVRKHEKKTILHFKIKVMLKRCIFRINFFSLLGQNLTTTSRKQQVIKYLYRIFLSICSANLFFIAFLKNVPQRYIISRFEKIKNLFFEKLFYQFTIVLIMSKRFE</sequence>
<keyword evidence="1" id="KW-0472">Membrane</keyword>
<evidence type="ECO:0000313" key="2">
    <source>
        <dbReference type="EMBL" id="EJW05004.1"/>
    </source>
</evidence>
<dbReference type="EMBL" id="AFBI03000011">
    <property type="protein sequence ID" value="EJW05004.1"/>
    <property type="molecule type" value="Genomic_DNA"/>
</dbReference>
<accession>J9DBY3</accession>
<dbReference type="HOGENOM" id="CLU_2183882_0_0_1"/>
<keyword evidence="3" id="KW-1185">Reference proteome</keyword>
<reference evidence="3" key="2">
    <citation type="submission" date="2015-07" db="EMBL/GenBank/DDBJ databases">
        <title>Contrasting host-pathogen interactions and genome evolution in two generalist and specialist microsporidian pathogens of mosquitoes.</title>
        <authorList>
            <consortium name="The Broad Institute Genomics Platform"/>
            <consortium name="The Broad Institute Genome Sequencing Center for Infectious Disease"/>
            <person name="Cuomo C.A."/>
            <person name="Sanscrainte N.D."/>
            <person name="Goldberg J.M."/>
            <person name="Heiman D."/>
            <person name="Young S."/>
            <person name="Zeng Q."/>
            <person name="Becnel J.J."/>
            <person name="Birren B.W."/>
        </authorList>
    </citation>
    <scope>NUCLEOTIDE SEQUENCE [LARGE SCALE GENOMIC DNA]</scope>
    <source>
        <strain evidence="3">USNM 41457</strain>
    </source>
</reference>
<feature type="transmembrane region" description="Helical" evidence="1">
    <location>
        <begin position="52"/>
        <end position="71"/>
    </location>
</feature>
<keyword evidence="1" id="KW-1133">Transmembrane helix</keyword>
<dbReference type="InParanoid" id="J9DBY3"/>
<dbReference type="AlphaFoldDB" id="J9DBY3"/>
<evidence type="ECO:0000313" key="3">
    <source>
        <dbReference type="Proteomes" id="UP000003163"/>
    </source>
</evidence>